<dbReference type="AlphaFoldDB" id="A0A2D0MYJ9"/>
<keyword evidence="3" id="KW-1185">Reference proteome</keyword>
<feature type="compositionally biased region" description="Acidic residues" evidence="1">
    <location>
        <begin position="102"/>
        <end position="114"/>
    </location>
</feature>
<comment type="caution">
    <text evidence="2">The sequence shown here is derived from an EMBL/GenBank/DDBJ whole genome shotgun (WGS) entry which is preliminary data.</text>
</comment>
<organism evidence="2 3">
    <name type="scientific">Flavilitoribacter nigricans (strain ATCC 23147 / DSM 23189 / NBRC 102662 / NCIMB 1420 / SS-2)</name>
    <name type="common">Lewinella nigricans</name>
    <dbReference type="NCBI Taxonomy" id="1122177"/>
    <lineage>
        <taxon>Bacteria</taxon>
        <taxon>Pseudomonadati</taxon>
        <taxon>Bacteroidota</taxon>
        <taxon>Saprospiria</taxon>
        <taxon>Saprospirales</taxon>
        <taxon>Lewinellaceae</taxon>
        <taxon>Flavilitoribacter</taxon>
    </lineage>
</organism>
<dbReference type="OrthoDB" id="9764216at2"/>
<evidence type="ECO:0000256" key="1">
    <source>
        <dbReference type="SAM" id="MobiDB-lite"/>
    </source>
</evidence>
<sequence length="399" mass="46771">MNGSIGEPLIFWPFFERLEKELSYERWLDKYRLFQQALMSGAVPYDEEWRAFRQFCKFLYLQDHNDEARFDELLDEAIAEEKNRLLAVWQQLPGTGPRTPEEQDVEIPEKEEEDRPSARPPVTQPSQQRTAPPPPEPATETKFFHPQFDIQLPEEGGESEAKRTGYHYLHTDEYFPANRREMVKSWQYLRRMERAGASSRINIVKTVQRIAKEGVFIEPEYEDTFVNRQDILFLFADTRGSMTPFHELTKRLVLTAKGEGGHRRAPTFFFQNAPLEYLFRAPNLTDPVPMKQAVQRANRNISYAFIISDAGAARGNDNREQIERRVRLIRPFLQLLQSHMAYVIWLNPMPYHRWKGTAAEAIAAEPAVTTMVPVLEEGEFNYQDVIRRIIKYKRLNLDE</sequence>
<evidence type="ECO:0000313" key="2">
    <source>
        <dbReference type="EMBL" id="PHN01196.1"/>
    </source>
</evidence>
<evidence type="ECO:0008006" key="4">
    <source>
        <dbReference type="Google" id="ProtNLM"/>
    </source>
</evidence>
<name>A0A2D0MYJ9_FLAN2</name>
<dbReference type="EMBL" id="PDUD01000060">
    <property type="protein sequence ID" value="PHN01196.1"/>
    <property type="molecule type" value="Genomic_DNA"/>
</dbReference>
<reference evidence="2 3" key="1">
    <citation type="submission" date="2017-10" db="EMBL/GenBank/DDBJ databases">
        <title>The draft genome sequence of Lewinella nigricans NBRC 102662.</title>
        <authorList>
            <person name="Wang K."/>
        </authorList>
    </citation>
    <scope>NUCLEOTIDE SEQUENCE [LARGE SCALE GENOMIC DNA]</scope>
    <source>
        <strain evidence="2 3">NBRC 102662</strain>
    </source>
</reference>
<dbReference type="RefSeq" id="WP_099155391.1">
    <property type="nucleotide sequence ID" value="NZ_PDUD01000060.1"/>
</dbReference>
<accession>A0A2D0MYJ9</accession>
<proteinExistence type="predicted"/>
<dbReference type="Proteomes" id="UP000223913">
    <property type="component" value="Unassembled WGS sequence"/>
</dbReference>
<evidence type="ECO:0000313" key="3">
    <source>
        <dbReference type="Proteomes" id="UP000223913"/>
    </source>
</evidence>
<gene>
    <name evidence="2" type="ORF">CRP01_38295</name>
</gene>
<feature type="region of interest" description="Disordered" evidence="1">
    <location>
        <begin position="90"/>
        <end position="141"/>
    </location>
</feature>
<protein>
    <recommendedName>
        <fullName evidence="4">VWA containing CoxE family protein</fullName>
    </recommendedName>
</protein>